<dbReference type="Ensembl" id="ENSSGRT00000083963.1">
    <property type="protein sequence ID" value="ENSSGRP00000078850.1"/>
    <property type="gene ID" value="ENSSGRG00000039929.1"/>
</dbReference>
<dbReference type="PANTHER" id="PTHR12352:SF25">
    <property type="entry name" value="SPARC_OSTEONECTIN, CWCV AND KAZAL LIKE DOMAINS PROTEOGLYCAN 1"/>
    <property type="match status" value="1"/>
</dbReference>
<comment type="subcellular location">
    <subcellularLocation>
        <location evidence="1">Secreted</location>
    </subcellularLocation>
</comment>
<feature type="domain" description="Thyroglobulin type-1" evidence="6">
    <location>
        <begin position="1"/>
        <end position="61"/>
    </location>
</feature>
<dbReference type="Gene3D" id="4.10.800.10">
    <property type="entry name" value="Thyroglobulin type-1"/>
    <property type="match status" value="1"/>
</dbReference>
<dbReference type="CDD" id="cd00191">
    <property type="entry name" value="TY"/>
    <property type="match status" value="1"/>
</dbReference>
<name>A0A672QS22_SINGR</name>
<dbReference type="GO" id="GO:0035592">
    <property type="term" value="P:establishment of protein localization to extracellular region"/>
    <property type="evidence" value="ECO:0007669"/>
    <property type="project" value="TreeGrafter"/>
</dbReference>
<evidence type="ECO:0000256" key="4">
    <source>
        <dbReference type="ARBA" id="ARBA00023157"/>
    </source>
</evidence>
<dbReference type="PROSITE" id="PS00484">
    <property type="entry name" value="THYROGLOBULIN_1_1"/>
    <property type="match status" value="1"/>
</dbReference>
<dbReference type="AlphaFoldDB" id="A0A672QS22"/>
<evidence type="ECO:0000313" key="8">
    <source>
        <dbReference type="Proteomes" id="UP000472262"/>
    </source>
</evidence>
<dbReference type="Proteomes" id="UP000472262">
    <property type="component" value="Unassembled WGS sequence"/>
</dbReference>
<dbReference type="Pfam" id="PF00086">
    <property type="entry name" value="Thyroglobulin_1"/>
    <property type="match status" value="1"/>
</dbReference>
<proteinExistence type="predicted"/>
<dbReference type="PROSITE" id="PS51162">
    <property type="entry name" value="THYROGLOBULIN_1_2"/>
    <property type="match status" value="1"/>
</dbReference>
<evidence type="ECO:0000256" key="2">
    <source>
        <dbReference type="ARBA" id="ARBA00022525"/>
    </source>
</evidence>
<dbReference type="InterPro" id="IPR036857">
    <property type="entry name" value="Thyroglobulin_1_sf"/>
</dbReference>
<dbReference type="InParanoid" id="A0A672QS22"/>
<keyword evidence="2" id="KW-0964">Secreted</keyword>
<keyword evidence="8" id="KW-1185">Reference proteome</keyword>
<keyword evidence="3" id="KW-0677">Repeat</keyword>
<keyword evidence="4 5" id="KW-1015">Disulfide bond</keyword>
<organism evidence="7 8">
    <name type="scientific">Sinocyclocheilus grahami</name>
    <name type="common">Dianchi golden-line fish</name>
    <name type="synonym">Barbus grahami</name>
    <dbReference type="NCBI Taxonomy" id="75366"/>
    <lineage>
        <taxon>Eukaryota</taxon>
        <taxon>Metazoa</taxon>
        <taxon>Chordata</taxon>
        <taxon>Craniata</taxon>
        <taxon>Vertebrata</taxon>
        <taxon>Euteleostomi</taxon>
        <taxon>Actinopterygii</taxon>
        <taxon>Neopterygii</taxon>
        <taxon>Teleostei</taxon>
        <taxon>Ostariophysi</taxon>
        <taxon>Cypriniformes</taxon>
        <taxon>Cyprinidae</taxon>
        <taxon>Cyprininae</taxon>
        <taxon>Sinocyclocheilus</taxon>
    </lineage>
</organism>
<dbReference type="SMART" id="SM00211">
    <property type="entry name" value="TY"/>
    <property type="match status" value="1"/>
</dbReference>
<evidence type="ECO:0000256" key="1">
    <source>
        <dbReference type="ARBA" id="ARBA00004613"/>
    </source>
</evidence>
<sequence length="85" mass="10089">LYDTLHIKRVTHLYTYIPSCDEDGFYRRLQCDKSRGECWCVDQHGGEQLYLLYSVKNHVDCCVCNNQIHHGYKTTCYLDMKLSHI</sequence>
<reference evidence="7" key="2">
    <citation type="submission" date="2025-09" db="UniProtKB">
        <authorList>
            <consortium name="Ensembl"/>
        </authorList>
    </citation>
    <scope>IDENTIFICATION</scope>
</reference>
<dbReference type="InterPro" id="IPR051950">
    <property type="entry name" value="Dev_reg/Prot_inhib"/>
</dbReference>
<evidence type="ECO:0000256" key="5">
    <source>
        <dbReference type="PROSITE-ProRule" id="PRU00500"/>
    </source>
</evidence>
<dbReference type="GO" id="GO:0005615">
    <property type="term" value="C:extracellular space"/>
    <property type="evidence" value="ECO:0007669"/>
    <property type="project" value="TreeGrafter"/>
</dbReference>
<evidence type="ECO:0000256" key="3">
    <source>
        <dbReference type="ARBA" id="ARBA00022737"/>
    </source>
</evidence>
<feature type="disulfide bond" evidence="5">
    <location>
        <begin position="31"/>
        <end position="38"/>
    </location>
</feature>
<evidence type="ECO:0000313" key="7">
    <source>
        <dbReference type="Ensembl" id="ENSSGRP00000078850.1"/>
    </source>
</evidence>
<evidence type="ECO:0000259" key="6">
    <source>
        <dbReference type="PROSITE" id="PS51162"/>
    </source>
</evidence>
<dbReference type="SUPFAM" id="SSF57610">
    <property type="entry name" value="Thyroglobulin type-1 domain"/>
    <property type="match status" value="1"/>
</dbReference>
<dbReference type="PANTHER" id="PTHR12352">
    <property type="entry name" value="SECRETED MODULAR CALCIUM-BINDING PROTEIN"/>
    <property type="match status" value="1"/>
</dbReference>
<dbReference type="InterPro" id="IPR000716">
    <property type="entry name" value="Thyroglobulin_1"/>
</dbReference>
<reference evidence="7" key="1">
    <citation type="submission" date="2025-08" db="UniProtKB">
        <authorList>
            <consortium name="Ensembl"/>
        </authorList>
    </citation>
    <scope>IDENTIFICATION</scope>
</reference>
<accession>A0A672QS22</accession>
<comment type="caution">
    <text evidence="5">Lacks conserved residue(s) required for the propagation of feature annotation.</text>
</comment>
<protein>
    <recommendedName>
        <fullName evidence="6">Thyroglobulin type-1 domain-containing protein</fullName>
    </recommendedName>
</protein>